<sequence>MSHSPRWRDRTAAATRSRARDPIFWNDVLQLVKTVAAAVLAWVVADAVLDLPQPFLAPWSALLVVHATVFRTFSEGARQVTATTVGVVLAWVVGVTLGLDTLSVALALLVGLTVGALAWFEGEGTTVAATALVVLATGFSTDDSMLVSRLADTAIGIVVGLLVNAAVWPPLRRRTATAAIDRVDDRVGRLLSRVAEELRAGAGEDEVTGWIEESRDIDGDIDTAWSTVRQAQESARMNPRRSARLLRQPQRWFDLLRRMEQAVAEARSMARTLGRALERGDRWDSEFAHDWSGLLAETGAAIEAADRDGLVVVRERLDGLVGRLERLDPIPERWPEYGALLLNLRNVVDTMDEVAAANPLDQPPPSIRVRANERRHP</sequence>
<dbReference type="InterPro" id="IPR010343">
    <property type="entry name" value="ArAE_1"/>
</dbReference>
<keyword evidence="2" id="KW-1003">Cell membrane</keyword>
<evidence type="ECO:0000313" key="8">
    <source>
        <dbReference type="EMBL" id="MDR7360796.1"/>
    </source>
</evidence>
<proteinExistence type="predicted"/>
<evidence type="ECO:0000256" key="2">
    <source>
        <dbReference type="ARBA" id="ARBA00022475"/>
    </source>
</evidence>
<dbReference type="Proteomes" id="UP001183648">
    <property type="component" value="Unassembled WGS sequence"/>
</dbReference>
<dbReference type="RefSeq" id="WP_310297811.1">
    <property type="nucleotide sequence ID" value="NZ_BAAAPS010000011.1"/>
</dbReference>
<accession>A0ABU2BQ89</accession>
<comment type="subcellular location">
    <subcellularLocation>
        <location evidence="1">Cell membrane</location>
        <topology evidence="1">Multi-pass membrane protein</topology>
    </subcellularLocation>
</comment>
<protein>
    <submittedName>
        <fullName evidence="8">Uncharacterized membrane protein YgaE (UPF0421/DUF939 family)</fullName>
    </submittedName>
</protein>
<reference evidence="8 9" key="1">
    <citation type="submission" date="2023-07" db="EMBL/GenBank/DDBJ databases">
        <title>Sequencing the genomes of 1000 actinobacteria strains.</title>
        <authorList>
            <person name="Klenk H.-P."/>
        </authorList>
    </citation>
    <scope>NUCLEOTIDE SEQUENCE [LARGE SCALE GENOMIC DNA]</scope>
    <source>
        <strain evidence="8 9">DSM 19426</strain>
    </source>
</reference>
<feature type="transmembrane region" description="Helical" evidence="7">
    <location>
        <begin position="28"/>
        <end position="49"/>
    </location>
</feature>
<keyword evidence="3 7" id="KW-0812">Transmembrane</keyword>
<keyword evidence="5 7" id="KW-0472">Membrane</keyword>
<evidence type="ECO:0000256" key="6">
    <source>
        <dbReference type="SAM" id="MobiDB-lite"/>
    </source>
</evidence>
<feature type="transmembrane region" description="Helical" evidence="7">
    <location>
        <begin position="55"/>
        <end position="73"/>
    </location>
</feature>
<evidence type="ECO:0000256" key="5">
    <source>
        <dbReference type="ARBA" id="ARBA00023136"/>
    </source>
</evidence>
<gene>
    <name evidence="8" type="ORF">J2S63_000349</name>
</gene>
<feature type="transmembrane region" description="Helical" evidence="7">
    <location>
        <begin position="150"/>
        <end position="168"/>
    </location>
</feature>
<feature type="transmembrane region" description="Helical" evidence="7">
    <location>
        <begin position="116"/>
        <end position="138"/>
    </location>
</feature>
<keyword evidence="9" id="KW-1185">Reference proteome</keyword>
<evidence type="ECO:0000256" key="3">
    <source>
        <dbReference type="ARBA" id="ARBA00022692"/>
    </source>
</evidence>
<dbReference type="Pfam" id="PF06081">
    <property type="entry name" value="ArAE_1"/>
    <property type="match status" value="1"/>
</dbReference>
<evidence type="ECO:0000313" key="9">
    <source>
        <dbReference type="Proteomes" id="UP001183648"/>
    </source>
</evidence>
<evidence type="ECO:0000256" key="7">
    <source>
        <dbReference type="SAM" id="Phobius"/>
    </source>
</evidence>
<name>A0ABU2BQ89_9ACTN</name>
<dbReference type="EMBL" id="JAVDYG010000001">
    <property type="protein sequence ID" value="MDR7360796.1"/>
    <property type="molecule type" value="Genomic_DNA"/>
</dbReference>
<evidence type="ECO:0000256" key="4">
    <source>
        <dbReference type="ARBA" id="ARBA00022989"/>
    </source>
</evidence>
<keyword evidence="4 7" id="KW-1133">Transmembrane helix</keyword>
<comment type="caution">
    <text evidence="8">The sequence shown here is derived from an EMBL/GenBank/DDBJ whole genome shotgun (WGS) entry which is preliminary data.</text>
</comment>
<organism evidence="8 9">
    <name type="scientific">Nocardioides marmoribigeumensis</name>
    <dbReference type="NCBI Taxonomy" id="433649"/>
    <lineage>
        <taxon>Bacteria</taxon>
        <taxon>Bacillati</taxon>
        <taxon>Actinomycetota</taxon>
        <taxon>Actinomycetes</taxon>
        <taxon>Propionibacteriales</taxon>
        <taxon>Nocardioidaceae</taxon>
        <taxon>Nocardioides</taxon>
    </lineage>
</organism>
<feature type="region of interest" description="Disordered" evidence="6">
    <location>
        <begin position="357"/>
        <end position="377"/>
    </location>
</feature>
<feature type="transmembrane region" description="Helical" evidence="7">
    <location>
        <begin position="85"/>
        <end position="110"/>
    </location>
</feature>
<evidence type="ECO:0000256" key="1">
    <source>
        <dbReference type="ARBA" id="ARBA00004651"/>
    </source>
</evidence>